<feature type="compositionally biased region" description="Basic and acidic residues" evidence="1">
    <location>
        <begin position="188"/>
        <end position="200"/>
    </location>
</feature>
<feature type="transmembrane region" description="Helical" evidence="2">
    <location>
        <begin position="125"/>
        <end position="142"/>
    </location>
</feature>
<feature type="region of interest" description="Disordered" evidence="1">
    <location>
        <begin position="176"/>
        <end position="228"/>
    </location>
</feature>
<dbReference type="STRING" id="477641.MODMU_0258"/>
<proteinExistence type="predicted"/>
<feature type="transmembrane region" description="Helical" evidence="2">
    <location>
        <begin position="101"/>
        <end position="118"/>
    </location>
</feature>
<name>I4EQQ7_MODI5</name>
<organism evidence="3 4">
    <name type="scientific">Modestobacter italicus (strain DSM 44449 / CECT 9708 / BC 501)</name>
    <dbReference type="NCBI Taxonomy" id="2732864"/>
    <lineage>
        <taxon>Bacteria</taxon>
        <taxon>Bacillati</taxon>
        <taxon>Actinomycetota</taxon>
        <taxon>Actinomycetes</taxon>
        <taxon>Geodermatophilales</taxon>
        <taxon>Geodermatophilaceae</taxon>
        <taxon>Modestobacter</taxon>
    </lineage>
</organism>
<evidence type="ECO:0000256" key="1">
    <source>
        <dbReference type="SAM" id="MobiDB-lite"/>
    </source>
</evidence>
<dbReference type="HOGENOM" id="CLU_081592_0_0_11"/>
<protein>
    <submittedName>
        <fullName evidence="3">Uncharacterized protein</fullName>
    </submittedName>
</protein>
<keyword evidence="2" id="KW-0472">Membrane</keyword>
<keyword evidence="2" id="KW-1133">Transmembrane helix</keyword>
<feature type="transmembrane region" description="Helical" evidence="2">
    <location>
        <begin position="154"/>
        <end position="172"/>
    </location>
</feature>
<reference evidence="3 4" key="1">
    <citation type="journal article" date="2012" name="J. Bacteriol.">
        <title>Genome Sequence of Radiation-Resistant Modestobacter marinus Strain BC501, a Representative Actinobacterium That Thrives on Calcareous Stone Surfaces.</title>
        <authorList>
            <person name="Normand P."/>
            <person name="Gury J."/>
            <person name="Pujic P."/>
            <person name="Chouaia B."/>
            <person name="Crotti E."/>
            <person name="Brusetti L."/>
            <person name="Daffonchio D."/>
            <person name="Vacherie B."/>
            <person name="Barbe V."/>
            <person name="Medigue C."/>
            <person name="Calteau A."/>
            <person name="Ghodhbane-Gtari F."/>
            <person name="Essoussi I."/>
            <person name="Nouioui I."/>
            <person name="Abbassi-Ghozzi I."/>
            <person name="Gtari M."/>
        </authorList>
    </citation>
    <scope>NUCLEOTIDE SEQUENCE [LARGE SCALE GENOMIC DNA]</scope>
    <source>
        <strain evidence="4">BC 501</strain>
    </source>
</reference>
<evidence type="ECO:0000313" key="3">
    <source>
        <dbReference type="EMBL" id="CCH85720.1"/>
    </source>
</evidence>
<gene>
    <name evidence="3" type="ordered locus">MODMU_0258</name>
</gene>
<feature type="transmembrane region" description="Helical" evidence="2">
    <location>
        <begin position="63"/>
        <end position="81"/>
    </location>
</feature>
<dbReference type="eggNOG" id="COG5660">
    <property type="taxonomic scope" value="Bacteria"/>
</dbReference>
<accession>I4EQQ7</accession>
<dbReference type="EMBL" id="FO203431">
    <property type="protein sequence ID" value="CCH85720.1"/>
    <property type="molecule type" value="Genomic_DNA"/>
</dbReference>
<dbReference type="AlphaFoldDB" id="I4EQQ7"/>
<keyword evidence="2" id="KW-0812">Transmembrane</keyword>
<dbReference type="Proteomes" id="UP000006461">
    <property type="component" value="Chromosome"/>
</dbReference>
<evidence type="ECO:0000256" key="2">
    <source>
        <dbReference type="SAM" id="Phobius"/>
    </source>
</evidence>
<keyword evidence="4" id="KW-1185">Reference proteome</keyword>
<sequence length="228" mass="23638">MPQRWVDEHLAGCPACRGWADAAAEVTRRARLVPAQPVPDVTAAVLALLPAAPSRRRRHGWDAGLRLALLAVGAGQLAVSVPALAGGMTGMAAPVHLTHETGAWNLGLAACFLVVAVLPRLAAGALPFLLSFTAVLSWVTLGDLRAGQVHADRAVAHLLLLGGAVLVSALALRHRAPRSGPGEASRPWSDRLAARRRPDPGRTATGPVGVAADWPRDATATAGERRAA</sequence>
<dbReference type="KEGG" id="mmar:MODMU_0258"/>
<evidence type="ECO:0000313" key="4">
    <source>
        <dbReference type="Proteomes" id="UP000006461"/>
    </source>
</evidence>